<feature type="transmembrane region" description="Helical" evidence="9">
    <location>
        <begin position="185"/>
        <end position="204"/>
    </location>
</feature>
<dbReference type="EMBL" id="CP003923">
    <property type="protein sequence ID" value="AIC94420.1"/>
    <property type="molecule type" value="Genomic_DNA"/>
</dbReference>
<keyword evidence="5 9" id="KW-0812">Transmembrane</keyword>
<dbReference type="Gene3D" id="1.20.1740.10">
    <property type="entry name" value="Amino acid/polyamine transporter I"/>
    <property type="match status" value="1"/>
</dbReference>
<evidence type="ECO:0000256" key="2">
    <source>
        <dbReference type="ARBA" id="ARBA00009261"/>
    </source>
</evidence>
<dbReference type="eggNOG" id="COG1115">
    <property type="taxonomic scope" value="Bacteria"/>
</dbReference>
<dbReference type="PATRIC" id="fig|1246626.3.peg.1837"/>
<dbReference type="GO" id="GO:0005283">
    <property type="term" value="F:amino acid:sodium symporter activity"/>
    <property type="evidence" value="ECO:0007669"/>
    <property type="project" value="InterPro"/>
</dbReference>
<evidence type="ECO:0000256" key="7">
    <source>
        <dbReference type="ARBA" id="ARBA00022989"/>
    </source>
</evidence>
<dbReference type="HOGENOM" id="CLU_024867_1_2_9"/>
<keyword evidence="3 9" id="KW-0813">Transport</keyword>
<dbReference type="KEGG" id="ble:BleG1_1842"/>
<evidence type="ECO:0000313" key="10">
    <source>
        <dbReference type="EMBL" id="AIC94420.1"/>
    </source>
</evidence>
<feature type="transmembrane region" description="Helical" evidence="9">
    <location>
        <begin position="211"/>
        <end position="234"/>
    </location>
</feature>
<protein>
    <submittedName>
        <fullName evidence="10">Amino acid transporter</fullName>
    </submittedName>
</protein>
<sequence>MFVSFAAIVESINNIVWGPATLLLIVGTGIFLTIRLGFLQVRDLPYALKLTFSRSKKDSRDKGDISHFQSLMTAMAATLGIGNMTGVASAILLGGIGALFWMWVAAFFGMATKYGEAILAVKYRVVNHKGEISGGPMYYIEKGLGWKWLAVLFALFGFLASFGIGNMTQSNTVSNSLADNFGINPWITGFVLMLVTALVLLGGIKGIGRVTAIFVPFMALFYILGGLIIIVTNITLVPQAFAIIFEAAFNTDAALGGTIGLAIRYGIARGVFSNEAGLGSAPIAAAAAKTDYPGRQALVSMTGTFLDTMIVCTITGLTIVMSQLYVGVPDDEIGNVQSLLTGQAFEHFLPGYGNYIVVFAILLFAYSTIIGWSYYGEKCFGYLFGDKNTIIYKAVFVAIVFVGAGTKSDIVWNIADIFNGLMAIPNLIGLLFLSGVIVSETKKFREVRKQEKIEEKQQKAS</sequence>
<feature type="transmembrane region" description="Helical" evidence="9">
    <location>
        <begin position="240"/>
        <end position="263"/>
    </location>
</feature>
<organism evidence="10 11">
    <name type="scientific">Shouchella lehensis G1</name>
    <dbReference type="NCBI Taxonomy" id="1246626"/>
    <lineage>
        <taxon>Bacteria</taxon>
        <taxon>Bacillati</taxon>
        <taxon>Bacillota</taxon>
        <taxon>Bacilli</taxon>
        <taxon>Bacillales</taxon>
        <taxon>Bacillaceae</taxon>
        <taxon>Shouchella</taxon>
    </lineage>
</organism>
<feature type="transmembrane region" description="Helical" evidence="9">
    <location>
        <begin position="146"/>
        <end position="165"/>
    </location>
</feature>
<feature type="transmembrane region" description="Helical" evidence="9">
    <location>
        <begin position="20"/>
        <end position="41"/>
    </location>
</feature>
<keyword evidence="6 9" id="KW-0769">Symport</keyword>
<comment type="subcellular location">
    <subcellularLocation>
        <location evidence="1 9">Cell membrane</location>
        <topology evidence="1 9">Multi-pass membrane protein</topology>
    </subcellularLocation>
</comment>
<dbReference type="FunFam" id="1.20.1740.10:FF:000004">
    <property type="entry name" value="Sodium:alanine symporter family protein"/>
    <property type="match status" value="1"/>
</dbReference>
<evidence type="ECO:0000256" key="6">
    <source>
        <dbReference type="ARBA" id="ARBA00022847"/>
    </source>
</evidence>
<feature type="transmembrane region" description="Helical" evidence="9">
    <location>
        <begin position="417"/>
        <end position="439"/>
    </location>
</feature>
<feature type="transmembrane region" description="Helical" evidence="9">
    <location>
        <begin position="355"/>
        <end position="376"/>
    </location>
</feature>
<feature type="transmembrane region" description="Helical" evidence="9">
    <location>
        <begin position="388"/>
        <end position="405"/>
    </location>
</feature>
<dbReference type="GO" id="GO:0005886">
    <property type="term" value="C:plasma membrane"/>
    <property type="evidence" value="ECO:0007669"/>
    <property type="project" value="UniProtKB-SubCell"/>
</dbReference>
<evidence type="ECO:0000313" key="11">
    <source>
        <dbReference type="Proteomes" id="UP000027142"/>
    </source>
</evidence>
<dbReference type="AlphaFoldDB" id="A0A060LXC3"/>
<dbReference type="PRINTS" id="PR00175">
    <property type="entry name" value="NAALASMPORT"/>
</dbReference>
<dbReference type="Pfam" id="PF01235">
    <property type="entry name" value="Na_Ala_symp"/>
    <property type="match status" value="1"/>
</dbReference>
<evidence type="ECO:0000256" key="5">
    <source>
        <dbReference type="ARBA" id="ARBA00022692"/>
    </source>
</evidence>
<dbReference type="PANTHER" id="PTHR30330">
    <property type="entry name" value="AGSS FAMILY TRANSPORTER, SODIUM-ALANINE"/>
    <property type="match status" value="1"/>
</dbReference>
<feature type="transmembrane region" description="Helical" evidence="9">
    <location>
        <begin position="87"/>
        <end position="108"/>
    </location>
</feature>
<gene>
    <name evidence="10" type="ORF">BleG1_1842</name>
</gene>
<comment type="similarity">
    <text evidence="2 9">Belongs to the alanine or glycine:cation symporter (AGCS) (TC 2.A.25) family.</text>
</comment>
<dbReference type="InterPro" id="IPR001463">
    <property type="entry name" value="Na/Ala_symport"/>
</dbReference>
<dbReference type="Proteomes" id="UP000027142">
    <property type="component" value="Chromosome"/>
</dbReference>
<keyword evidence="4 9" id="KW-1003">Cell membrane</keyword>
<accession>A0A060LXC3</accession>
<evidence type="ECO:0000256" key="9">
    <source>
        <dbReference type="RuleBase" id="RU363064"/>
    </source>
</evidence>
<reference evidence="10 11" key="1">
    <citation type="journal article" date="2014" name="Gene">
        <title>A comparative genomic analysis of the alkalitolerant soil bacterium Bacillus lehensis G1.</title>
        <authorList>
            <person name="Noor Y.M."/>
            <person name="Samsulrizal N.H."/>
            <person name="Jema'on N.A."/>
            <person name="Low K.O."/>
            <person name="Ramli A.N."/>
            <person name="Alias N.I."/>
            <person name="Damis S.I."/>
            <person name="Fuzi S.F."/>
            <person name="Isa M.N."/>
            <person name="Murad A.M."/>
            <person name="Raih M.F."/>
            <person name="Bakar F.D."/>
            <person name="Najimudin N."/>
            <person name="Mahadi N.M."/>
            <person name="Illias R.M."/>
        </authorList>
    </citation>
    <scope>NUCLEOTIDE SEQUENCE [LARGE SCALE GENOMIC DNA]</scope>
    <source>
        <strain evidence="10 11">G1</strain>
    </source>
</reference>
<name>A0A060LXC3_9BACI</name>
<evidence type="ECO:0000256" key="3">
    <source>
        <dbReference type="ARBA" id="ARBA00022448"/>
    </source>
</evidence>
<dbReference type="OrthoDB" id="9804874at2"/>
<keyword evidence="11" id="KW-1185">Reference proteome</keyword>
<evidence type="ECO:0000256" key="1">
    <source>
        <dbReference type="ARBA" id="ARBA00004651"/>
    </source>
</evidence>
<keyword evidence="7 9" id="KW-1133">Transmembrane helix</keyword>
<keyword evidence="8 9" id="KW-0472">Membrane</keyword>
<evidence type="ECO:0000256" key="8">
    <source>
        <dbReference type="ARBA" id="ARBA00023136"/>
    </source>
</evidence>
<dbReference type="NCBIfam" id="TIGR00835">
    <property type="entry name" value="agcS"/>
    <property type="match status" value="1"/>
</dbReference>
<dbReference type="PROSITE" id="PS00873">
    <property type="entry name" value="NA_ALANINE_SYMP"/>
    <property type="match status" value="1"/>
</dbReference>
<dbReference type="PANTHER" id="PTHR30330:SF3">
    <property type="entry name" value="TRANSCRIPTIONAL REGULATOR, LRP FAMILY"/>
    <property type="match status" value="1"/>
</dbReference>
<evidence type="ECO:0000256" key="4">
    <source>
        <dbReference type="ARBA" id="ARBA00022475"/>
    </source>
</evidence>
<feature type="transmembrane region" description="Helical" evidence="9">
    <location>
        <begin position="305"/>
        <end position="326"/>
    </location>
</feature>
<proteinExistence type="inferred from homology"/>